<accession>A0A382S104</accession>
<evidence type="ECO:0000256" key="1">
    <source>
        <dbReference type="SAM" id="MobiDB-lite"/>
    </source>
</evidence>
<dbReference type="AlphaFoldDB" id="A0A382S104"/>
<sequence>MTINTINSSNVAQPSTTAKQPQPVPIQPPPMWQVVVPHPKPVGSEVITAIMADLQRHLFISEENALTAVLWVAHANLFHEFEHTPRLVITAPLKACGKTVLLNVLATMTNHSIPTGKCNSAAFVRLSAGGHLSFFMDEADMLFGKYGGDRDMITALNNGWQKGGNFIKCVGDT</sequence>
<feature type="non-terminal residue" evidence="2">
    <location>
        <position position="173"/>
    </location>
</feature>
<organism evidence="2">
    <name type="scientific">marine metagenome</name>
    <dbReference type="NCBI Taxonomy" id="408172"/>
    <lineage>
        <taxon>unclassified sequences</taxon>
        <taxon>metagenomes</taxon>
        <taxon>ecological metagenomes</taxon>
    </lineage>
</organism>
<reference evidence="2" key="1">
    <citation type="submission" date="2018-05" db="EMBL/GenBank/DDBJ databases">
        <authorList>
            <person name="Lanie J.A."/>
            <person name="Ng W.-L."/>
            <person name="Kazmierczak K.M."/>
            <person name="Andrzejewski T.M."/>
            <person name="Davidsen T.M."/>
            <person name="Wayne K.J."/>
            <person name="Tettelin H."/>
            <person name="Glass J.I."/>
            <person name="Rusch D."/>
            <person name="Podicherti R."/>
            <person name="Tsui H.-C.T."/>
            <person name="Winkler M.E."/>
        </authorList>
    </citation>
    <scope>NUCLEOTIDE SEQUENCE</scope>
</reference>
<gene>
    <name evidence="2" type="ORF">METZ01_LOCUS355979</name>
</gene>
<feature type="compositionally biased region" description="Polar residues" evidence="1">
    <location>
        <begin position="1"/>
        <end position="19"/>
    </location>
</feature>
<evidence type="ECO:0000313" key="2">
    <source>
        <dbReference type="EMBL" id="SVD03125.1"/>
    </source>
</evidence>
<evidence type="ECO:0008006" key="3">
    <source>
        <dbReference type="Google" id="ProtNLM"/>
    </source>
</evidence>
<dbReference type="EMBL" id="UINC01125356">
    <property type="protein sequence ID" value="SVD03125.1"/>
    <property type="molecule type" value="Genomic_DNA"/>
</dbReference>
<feature type="region of interest" description="Disordered" evidence="1">
    <location>
        <begin position="1"/>
        <end position="26"/>
    </location>
</feature>
<proteinExistence type="predicted"/>
<protein>
    <recommendedName>
        <fullName evidence="3">DUF3631 domain-containing protein</fullName>
    </recommendedName>
</protein>
<name>A0A382S104_9ZZZZ</name>